<proteinExistence type="predicted"/>
<feature type="domain" description="Phytocyanin" evidence="14">
    <location>
        <begin position="26"/>
        <end position="126"/>
    </location>
</feature>
<feature type="compositionally biased region" description="Pro residues" evidence="12">
    <location>
        <begin position="228"/>
        <end position="251"/>
    </location>
</feature>
<accession>A0AAV7ET88</accession>
<evidence type="ECO:0000256" key="7">
    <source>
        <dbReference type="ARBA" id="ARBA00022989"/>
    </source>
</evidence>
<protein>
    <recommendedName>
        <fullName evidence="14">Phytocyanin domain-containing protein</fullName>
    </recommendedName>
</protein>
<keyword evidence="3" id="KW-0812">Transmembrane</keyword>
<keyword evidence="16" id="KW-1185">Reference proteome</keyword>
<evidence type="ECO:0000256" key="13">
    <source>
        <dbReference type="SAM" id="SignalP"/>
    </source>
</evidence>
<dbReference type="EMBL" id="JAINDJ010000003">
    <property type="protein sequence ID" value="KAG9452090.1"/>
    <property type="molecule type" value="Genomic_DNA"/>
</dbReference>
<evidence type="ECO:0000256" key="9">
    <source>
        <dbReference type="ARBA" id="ARBA00023136"/>
    </source>
</evidence>
<dbReference type="Proteomes" id="UP000825729">
    <property type="component" value="Unassembled WGS sequence"/>
</dbReference>
<comment type="caution">
    <text evidence="15">The sequence shown here is derived from an EMBL/GenBank/DDBJ whole genome shotgun (WGS) entry which is preliminary data.</text>
</comment>
<evidence type="ECO:0000256" key="2">
    <source>
        <dbReference type="ARBA" id="ARBA00022448"/>
    </source>
</evidence>
<dbReference type="InterPro" id="IPR008972">
    <property type="entry name" value="Cupredoxin"/>
</dbReference>
<evidence type="ECO:0000256" key="3">
    <source>
        <dbReference type="ARBA" id="ARBA00022692"/>
    </source>
</evidence>
<dbReference type="GO" id="GO:0009610">
    <property type="term" value="P:response to symbiotic fungus"/>
    <property type="evidence" value="ECO:0007669"/>
    <property type="project" value="UniProtKB-ARBA"/>
</dbReference>
<sequence>MRSASAAPAILFLVVFTAVLLLASATEFLVGDDSGWSTDVDYEAWAGGKKFFVGDTLVFNYEEGYHTVVKVDGAGFAECSVSPNNGTLTSGSDRIVLATPGNKWYICGVADHCSYYSQKLKITVLPRDAYSYPPYPSQAPTANPPEWGLPPLSPETPLPWPPVSLSPIPAPWMPPMPPMPAPVANPPEWGLPPLFPAAPAPWSPMPPMPAPADEDTGGDYAPWALPESPVPAPAGWPPMAPQASPAEPPCY</sequence>
<evidence type="ECO:0000256" key="11">
    <source>
        <dbReference type="ARBA" id="ARBA00023180"/>
    </source>
</evidence>
<keyword evidence="8" id="KW-0186">Copper</keyword>
<keyword evidence="9" id="KW-0472">Membrane</keyword>
<evidence type="ECO:0000256" key="4">
    <source>
        <dbReference type="ARBA" id="ARBA00022723"/>
    </source>
</evidence>
<reference evidence="15 16" key="1">
    <citation type="submission" date="2021-07" db="EMBL/GenBank/DDBJ databases">
        <title>The Aristolochia fimbriata genome: insights into angiosperm evolution, floral development and chemical biosynthesis.</title>
        <authorList>
            <person name="Jiao Y."/>
        </authorList>
    </citation>
    <scope>NUCLEOTIDE SEQUENCE [LARGE SCALE GENOMIC DNA]</scope>
    <source>
        <strain evidence="15">IBCAS-2021</strain>
        <tissue evidence="15">Leaf</tissue>
    </source>
</reference>
<comment type="subcellular location">
    <subcellularLocation>
        <location evidence="1">Membrane</location>
        <topology evidence="1">Single-pass type I membrane protein</topology>
    </subcellularLocation>
</comment>
<keyword evidence="6" id="KW-0249">Electron transport</keyword>
<evidence type="ECO:0000259" key="14">
    <source>
        <dbReference type="PROSITE" id="PS51485"/>
    </source>
</evidence>
<evidence type="ECO:0000256" key="12">
    <source>
        <dbReference type="SAM" id="MobiDB-lite"/>
    </source>
</evidence>
<dbReference type="PRINTS" id="PR01217">
    <property type="entry name" value="PRICHEXTENSN"/>
</dbReference>
<keyword evidence="10" id="KW-1015">Disulfide bond</keyword>
<gene>
    <name evidence="15" type="ORF">H6P81_004994</name>
</gene>
<feature type="region of interest" description="Disordered" evidence="12">
    <location>
        <begin position="205"/>
        <end position="251"/>
    </location>
</feature>
<dbReference type="FunFam" id="2.60.40.420:FF:000067">
    <property type="entry name" value="Cupredoxin superfamily protein"/>
    <property type="match status" value="1"/>
</dbReference>
<evidence type="ECO:0000256" key="6">
    <source>
        <dbReference type="ARBA" id="ARBA00022982"/>
    </source>
</evidence>
<dbReference type="GO" id="GO:0046872">
    <property type="term" value="F:metal ion binding"/>
    <property type="evidence" value="ECO:0007669"/>
    <property type="project" value="UniProtKB-KW"/>
</dbReference>
<dbReference type="InterPro" id="IPR039391">
    <property type="entry name" value="Phytocyanin-like"/>
</dbReference>
<keyword evidence="4" id="KW-0479">Metal-binding</keyword>
<name>A0AAV7ET88_ARIFI</name>
<feature type="signal peptide" evidence="13">
    <location>
        <begin position="1"/>
        <end position="25"/>
    </location>
</feature>
<dbReference type="Pfam" id="PF02298">
    <property type="entry name" value="Cu_bind_like"/>
    <property type="match status" value="1"/>
</dbReference>
<dbReference type="CDD" id="cd04216">
    <property type="entry name" value="Phytocyanin"/>
    <property type="match status" value="1"/>
</dbReference>
<dbReference type="GO" id="GO:0005886">
    <property type="term" value="C:plasma membrane"/>
    <property type="evidence" value="ECO:0007669"/>
    <property type="project" value="TreeGrafter"/>
</dbReference>
<dbReference type="PANTHER" id="PTHR33021">
    <property type="entry name" value="BLUE COPPER PROTEIN"/>
    <property type="match status" value="1"/>
</dbReference>
<dbReference type="PANTHER" id="PTHR33021:SF408">
    <property type="entry name" value="PHYTOCYANIN DOMAIN-CONTAINING PROTEIN"/>
    <property type="match status" value="1"/>
</dbReference>
<evidence type="ECO:0000313" key="15">
    <source>
        <dbReference type="EMBL" id="KAG9452090.1"/>
    </source>
</evidence>
<keyword evidence="5 13" id="KW-0732">Signal</keyword>
<keyword evidence="2" id="KW-0813">Transport</keyword>
<dbReference type="AlphaFoldDB" id="A0AAV7ET88"/>
<evidence type="ECO:0000256" key="10">
    <source>
        <dbReference type="ARBA" id="ARBA00023157"/>
    </source>
</evidence>
<evidence type="ECO:0000256" key="8">
    <source>
        <dbReference type="ARBA" id="ARBA00023008"/>
    </source>
</evidence>
<organism evidence="15 16">
    <name type="scientific">Aristolochia fimbriata</name>
    <name type="common">White veined hardy Dutchman's pipe vine</name>
    <dbReference type="NCBI Taxonomy" id="158543"/>
    <lineage>
        <taxon>Eukaryota</taxon>
        <taxon>Viridiplantae</taxon>
        <taxon>Streptophyta</taxon>
        <taxon>Embryophyta</taxon>
        <taxon>Tracheophyta</taxon>
        <taxon>Spermatophyta</taxon>
        <taxon>Magnoliopsida</taxon>
        <taxon>Magnoliidae</taxon>
        <taxon>Piperales</taxon>
        <taxon>Aristolochiaceae</taxon>
        <taxon>Aristolochia</taxon>
    </lineage>
</organism>
<keyword evidence="11" id="KW-0325">Glycoprotein</keyword>
<evidence type="ECO:0000256" key="5">
    <source>
        <dbReference type="ARBA" id="ARBA00022729"/>
    </source>
</evidence>
<dbReference type="InterPro" id="IPR003245">
    <property type="entry name" value="Phytocyanin_dom"/>
</dbReference>
<dbReference type="Gene3D" id="2.60.40.420">
    <property type="entry name" value="Cupredoxins - blue copper proteins"/>
    <property type="match status" value="1"/>
</dbReference>
<dbReference type="GO" id="GO:0009055">
    <property type="term" value="F:electron transfer activity"/>
    <property type="evidence" value="ECO:0007669"/>
    <property type="project" value="InterPro"/>
</dbReference>
<evidence type="ECO:0000256" key="1">
    <source>
        <dbReference type="ARBA" id="ARBA00004479"/>
    </source>
</evidence>
<dbReference type="SUPFAM" id="SSF49503">
    <property type="entry name" value="Cupredoxins"/>
    <property type="match status" value="1"/>
</dbReference>
<keyword evidence="7" id="KW-1133">Transmembrane helix</keyword>
<dbReference type="PROSITE" id="PS51485">
    <property type="entry name" value="PHYTOCYANIN"/>
    <property type="match status" value="1"/>
</dbReference>
<feature type="chain" id="PRO_5043731293" description="Phytocyanin domain-containing protein" evidence="13">
    <location>
        <begin position="26"/>
        <end position="251"/>
    </location>
</feature>
<evidence type="ECO:0000313" key="16">
    <source>
        <dbReference type="Proteomes" id="UP000825729"/>
    </source>
</evidence>